<evidence type="ECO:0000256" key="2">
    <source>
        <dbReference type="SAM" id="Phobius"/>
    </source>
</evidence>
<feature type="transmembrane region" description="Helical" evidence="2">
    <location>
        <begin position="73"/>
        <end position="96"/>
    </location>
</feature>
<feature type="transmembrane region" description="Helical" evidence="2">
    <location>
        <begin position="635"/>
        <end position="656"/>
    </location>
</feature>
<proteinExistence type="predicted"/>
<feature type="compositionally biased region" description="Low complexity" evidence="1">
    <location>
        <begin position="112"/>
        <end position="156"/>
    </location>
</feature>
<keyword evidence="4" id="KW-1185">Reference proteome</keyword>
<protein>
    <submittedName>
        <fullName evidence="3">LPXTG-motif cell wall-anchored protein</fullName>
    </submittedName>
</protein>
<dbReference type="NCBIfam" id="TIGR01167">
    <property type="entry name" value="LPXTG_anchor"/>
    <property type="match status" value="1"/>
</dbReference>
<feature type="compositionally biased region" description="Low complexity" evidence="1">
    <location>
        <begin position="166"/>
        <end position="177"/>
    </location>
</feature>
<feature type="compositionally biased region" description="Low complexity" evidence="1">
    <location>
        <begin position="187"/>
        <end position="198"/>
    </location>
</feature>
<name>A0ABT6KLR7_9MICO</name>
<keyword evidence="2" id="KW-0472">Membrane</keyword>
<feature type="region of interest" description="Disordered" evidence="1">
    <location>
        <begin position="112"/>
        <end position="200"/>
    </location>
</feature>
<gene>
    <name evidence="3" type="ORF">M2152_000296</name>
</gene>
<evidence type="ECO:0000313" key="4">
    <source>
        <dbReference type="Proteomes" id="UP001160142"/>
    </source>
</evidence>
<sequence>MLQFRHPLTLAWRLNEEPPRTKKVIHPRFAPLPMGSLSRCHSPIVGHSASHAPGIPRHVRSARKNPTMYRNQYLATLGAVILIGGSSVIGALPAVADETVSTATTVVEATETIAPGTAPEAAPEPAPEVTTEVTSVETEATLPQPEPAAEPVAEAPPAQPTPAQPTPAQEPAQPNTPSTQRSSLDGAVATSASASFAAKPEDDGATKKIAFCHATASETNPFNFIETSVNAFFQAGHDTHQNFEDIVPPFSYVKQGDTIDFPGLNWDAEGQAIFNAGCSTPDDQPLLATASVSFTAATCSSPQLLVLGAITNASWGTVTDPEGDLDYRVVATADDGAEFAGGAGELVFEGQLDPIDSGLSCDTTEVKKIEFCHATGSEQNPYVLLETSVNAFFQAGHDTHQNFEDIVPPFSYVKQGQVINFPGLNWDAEGQAFFEQGCGTEVTPKIATAEVSITPATCESGEMLVLGPVVNATWGEVSGPVGPSNYSVTATATGDATFEGGLSQLTFQGELDGPLDPTAPPCDLPVQSLVLPTVSFTQFTCTSQGSITLGVAEGYNPDFVRFTVNGASGLTVGTYPAAPGLATVTAQAVEPHQLEPEWVNPPAFAFVAPTATECSTPVAPTKPSSTVLAHTGGSATGPALGIGLAVLLAGAGAVYLSRRRAARH</sequence>
<evidence type="ECO:0000313" key="3">
    <source>
        <dbReference type="EMBL" id="MDH6180114.1"/>
    </source>
</evidence>
<organism evidence="3 4">
    <name type="scientific">Antiquaquibacter oligotrophicus</name>
    <dbReference type="NCBI Taxonomy" id="2880260"/>
    <lineage>
        <taxon>Bacteria</taxon>
        <taxon>Bacillati</taxon>
        <taxon>Actinomycetota</taxon>
        <taxon>Actinomycetes</taxon>
        <taxon>Micrococcales</taxon>
        <taxon>Microbacteriaceae</taxon>
        <taxon>Antiquaquibacter</taxon>
    </lineage>
</organism>
<reference evidence="3 4" key="1">
    <citation type="submission" date="2023-04" db="EMBL/GenBank/DDBJ databases">
        <title>Genome Encyclopedia of Bacteria and Archaea VI: Functional Genomics of Type Strains.</title>
        <authorList>
            <person name="Whitman W."/>
        </authorList>
    </citation>
    <scope>NUCLEOTIDE SEQUENCE [LARGE SCALE GENOMIC DNA]</scope>
    <source>
        <strain evidence="3 4">SG_E_30_P1</strain>
    </source>
</reference>
<keyword evidence="2" id="KW-0812">Transmembrane</keyword>
<dbReference type="EMBL" id="JARXVQ010000001">
    <property type="protein sequence ID" value="MDH6180114.1"/>
    <property type="molecule type" value="Genomic_DNA"/>
</dbReference>
<keyword evidence="2" id="KW-1133">Transmembrane helix</keyword>
<evidence type="ECO:0000256" key="1">
    <source>
        <dbReference type="SAM" id="MobiDB-lite"/>
    </source>
</evidence>
<accession>A0ABT6KLR7</accession>
<dbReference type="Proteomes" id="UP001160142">
    <property type="component" value="Unassembled WGS sequence"/>
</dbReference>
<comment type="caution">
    <text evidence="3">The sequence shown here is derived from an EMBL/GenBank/DDBJ whole genome shotgun (WGS) entry which is preliminary data.</text>
</comment>